<keyword evidence="4" id="KW-1185">Reference proteome</keyword>
<dbReference type="InterPro" id="IPR029058">
    <property type="entry name" value="AB_hydrolase_fold"/>
</dbReference>
<evidence type="ECO:0000313" key="3">
    <source>
        <dbReference type="EMBL" id="BBX49723.1"/>
    </source>
</evidence>
<gene>
    <name evidence="3" type="ORF">MPOR_07490</name>
</gene>
<keyword evidence="3" id="KW-0378">Hydrolase</keyword>
<dbReference type="PANTHER" id="PTHR37017">
    <property type="entry name" value="AB HYDROLASE-1 DOMAIN-CONTAINING PROTEIN-RELATED"/>
    <property type="match status" value="1"/>
</dbReference>
<dbReference type="Gene3D" id="3.40.50.1820">
    <property type="entry name" value="alpha/beta hydrolase"/>
    <property type="match status" value="1"/>
</dbReference>
<dbReference type="AlphaFoldDB" id="A0A6N4V6H3"/>
<dbReference type="RefSeq" id="WP_163672645.1">
    <property type="nucleotide sequence ID" value="NZ_AP022570.1"/>
</dbReference>
<reference evidence="3 4" key="1">
    <citation type="journal article" date="2019" name="Emerg. Microbes Infect.">
        <title>Comprehensive subspecies identification of 175 nontuberculous mycobacteria species based on 7547 genomic profiles.</title>
        <authorList>
            <person name="Matsumoto Y."/>
            <person name="Kinjo T."/>
            <person name="Motooka D."/>
            <person name="Nabeya D."/>
            <person name="Jung N."/>
            <person name="Uechi K."/>
            <person name="Horii T."/>
            <person name="Iida T."/>
            <person name="Fujita J."/>
            <person name="Nakamura S."/>
        </authorList>
    </citation>
    <scope>NUCLEOTIDE SEQUENCE [LARGE SCALE GENOMIC DNA]</scope>
    <source>
        <strain evidence="3 4">JCM 12603</strain>
    </source>
</reference>
<organism evidence="3 4">
    <name type="scientific">Mycolicibacterium poriferae</name>
    <dbReference type="NCBI Taxonomy" id="39694"/>
    <lineage>
        <taxon>Bacteria</taxon>
        <taxon>Bacillati</taxon>
        <taxon>Actinomycetota</taxon>
        <taxon>Actinomycetes</taxon>
        <taxon>Mycobacteriales</taxon>
        <taxon>Mycobacteriaceae</taxon>
        <taxon>Mycolicibacterium</taxon>
    </lineage>
</organism>
<sequence length="225" mass="24623">MTFLLIPGAGGSAWYWHRVVALLEQHGEQAIAVDLPADDDDADLITYADIASTAVLDADGPLTVVGQSMGALTAPIVAERLPTAALVLLNPMVPRPGESPGQWWTATDQQAAQVAYFREIGLGREEFDFVEDFFHDVPADVRAEAERHPEPEQSETPFAGPWPLPDWPDVPTRVLAGRDDRLFPLEFQRRVTRERLGLEVEVIPGGHLAALSHPDEVAARLLPAK</sequence>
<evidence type="ECO:0000256" key="1">
    <source>
        <dbReference type="SAM" id="MobiDB-lite"/>
    </source>
</evidence>
<dbReference type="InterPro" id="IPR000073">
    <property type="entry name" value="AB_hydrolase_1"/>
</dbReference>
<dbReference type="InterPro" id="IPR052897">
    <property type="entry name" value="Sec-Metab_Biosynth_Hydrolase"/>
</dbReference>
<dbReference type="SUPFAM" id="SSF53474">
    <property type="entry name" value="alpha/beta-Hydrolases"/>
    <property type="match status" value="1"/>
</dbReference>
<protein>
    <submittedName>
        <fullName evidence="3">Alpha/beta hydrolase</fullName>
    </submittedName>
</protein>
<dbReference type="EMBL" id="AP022570">
    <property type="protein sequence ID" value="BBX49723.1"/>
    <property type="molecule type" value="Genomic_DNA"/>
</dbReference>
<name>A0A6N4V6H3_9MYCO</name>
<accession>A0A6N4V6H3</accession>
<evidence type="ECO:0000313" key="4">
    <source>
        <dbReference type="Proteomes" id="UP000466785"/>
    </source>
</evidence>
<dbReference type="KEGG" id="mpof:MPOR_07490"/>
<dbReference type="Proteomes" id="UP000466785">
    <property type="component" value="Chromosome"/>
</dbReference>
<feature type="domain" description="AB hydrolase-1" evidence="2">
    <location>
        <begin position="3"/>
        <end position="219"/>
    </location>
</feature>
<feature type="region of interest" description="Disordered" evidence="1">
    <location>
        <begin position="144"/>
        <end position="165"/>
    </location>
</feature>
<dbReference type="PANTHER" id="PTHR37017:SF11">
    <property type="entry name" value="ESTERASE_LIPASE_THIOESTERASE DOMAIN-CONTAINING PROTEIN"/>
    <property type="match status" value="1"/>
</dbReference>
<proteinExistence type="predicted"/>
<evidence type="ECO:0000259" key="2">
    <source>
        <dbReference type="Pfam" id="PF12697"/>
    </source>
</evidence>
<dbReference type="Pfam" id="PF12697">
    <property type="entry name" value="Abhydrolase_6"/>
    <property type="match status" value="1"/>
</dbReference>
<dbReference type="GO" id="GO:0016787">
    <property type="term" value="F:hydrolase activity"/>
    <property type="evidence" value="ECO:0007669"/>
    <property type="project" value="UniProtKB-KW"/>
</dbReference>